<reference evidence="2" key="1">
    <citation type="journal article" date="2022" name="Mol. Ecol. Resour.">
        <title>The genomes of chicory, endive, great burdock and yacon provide insights into Asteraceae palaeo-polyploidization history and plant inulin production.</title>
        <authorList>
            <person name="Fan W."/>
            <person name="Wang S."/>
            <person name="Wang H."/>
            <person name="Wang A."/>
            <person name="Jiang F."/>
            <person name="Liu H."/>
            <person name="Zhao H."/>
            <person name="Xu D."/>
            <person name="Zhang Y."/>
        </authorList>
    </citation>
    <scope>NUCLEOTIDE SEQUENCE [LARGE SCALE GENOMIC DNA]</scope>
    <source>
        <strain evidence="2">cv. Yunnan</strain>
    </source>
</reference>
<dbReference type="Proteomes" id="UP001056120">
    <property type="component" value="Linkage Group LG10"/>
</dbReference>
<organism evidence="1 2">
    <name type="scientific">Smallanthus sonchifolius</name>
    <dbReference type="NCBI Taxonomy" id="185202"/>
    <lineage>
        <taxon>Eukaryota</taxon>
        <taxon>Viridiplantae</taxon>
        <taxon>Streptophyta</taxon>
        <taxon>Embryophyta</taxon>
        <taxon>Tracheophyta</taxon>
        <taxon>Spermatophyta</taxon>
        <taxon>Magnoliopsida</taxon>
        <taxon>eudicotyledons</taxon>
        <taxon>Gunneridae</taxon>
        <taxon>Pentapetalae</taxon>
        <taxon>asterids</taxon>
        <taxon>campanulids</taxon>
        <taxon>Asterales</taxon>
        <taxon>Asteraceae</taxon>
        <taxon>Asteroideae</taxon>
        <taxon>Heliantheae alliance</taxon>
        <taxon>Millerieae</taxon>
        <taxon>Smallanthus</taxon>
    </lineage>
</organism>
<gene>
    <name evidence="1" type="ORF">L1987_29650</name>
</gene>
<accession>A0ACB9I1T1</accession>
<evidence type="ECO:0000313" key="1">
    <source>
        <dbReference type="EMBL" id="KAI3801543.1"/>
    </source>
</evidence>
<evidence type="ECO:0000313" key="2">
    <source>
        <dbReference type="Proteomes" id="UP001056120"/>
    </source>
</evidence>
<proteinExistence type="predicted"/>
<sequence>MFVLCTGSQPNVSGLILVGSVDFKTEMSQSDMFDPRLQAKILIVVDVSYGGNNGFNQVIKLFSEILANVKFVQEKRLLEKIFEEINQDTNKYVLGVDDTLKCLEMGAIEIFIV</sequence>
<keyword evidence="2" id="KW-1185">Reference proteome</keyword>
<protein>
    <submittedName>
        <fullName evidence="1">Uncharacterized protein</fullName>
    </submittedName>
</protein>
<dbReference type="EMBL" id="CM042027">
    <property type="protein sequence ID" value="KAI3801543.1"/>
    <property type="molecule type" value="Genomic_DNA"/>
</dbReference>
<name>A0ACB9I1T1_9ASTR</name>
<comment type="caution">
    <text evidence="1">The sequence shown here is derived from an EMBL/GenBank/DDBJ whole genome shotgun (WGS) entry which is preliminary data.</text>
</comment>
<reference evidence="1 2" key="2">
    <citation type="journal article" date="2022" name="Mol. Ecol. Resour.">
        <title>The genomes of chicory, endive, great burdock and yacon provide insights into Asteraceae paleo-polyploidization history and plant inulin production.</title>
        <authorList>
            <person name="Fan W."/>
            <person name="Wang S."/>
            <person name="Wang H."/>
            <person name="Wang A."/>
            <person name="Jiang F."/>
            <person name="Liu H."/>
            <person name="Zhao H."/>
            <person name="Xu D."/>
            <person name="Zhang Y."/>
        </authorList>
    </citation>
    <scope>NUCLEOTIDE SEQUENCE [LARGE SCALE GENOMIC DNA]</scope>
    <source>
        <strain evidence="2">cv. Yunnan</strain>
        <tissue evidence="1">Leaves</tissue>
    </source>
</reference>